<evidence type="ECO:0000313" key="10">
    <source>
        <dbReference type="Proteomes" id="UP000193467"/>
    </source>
</evidence>
<dbReference type="Gene3D" id="1.10.510.10">
    <property type="entry name" value="Transferase(Phosphotransferase) domain 1"/>
    <property type="match status" value="1"/>
</dbReference>
<feature type="compositionally biased region" description="Polar residues" evidence="7">
    <location>
        <begin position="467"/>
        <end position="480"/>
    </location>
</feature>
<proteinExistence type="inferred from homology"/>
<evidence type="ECO:0000256" key="3">
    <source>
        <dbReference type="ARBA" id="ARBA00022777"/>
    </source>
</evidence>
<feature type="compositionally biased region" description="Polar residues" evidence="7">
    <location>
        <begin position="285"/>
        <end position="297"/>
    </location>
</feature>
<evidence type="ECO:0000256" key="7">
    <source>
        <dbReference type="SAM" id="MobiDB-lite"/>
    </source>
</evidence>
<keyword evidence="3" id="KW-0418">Kinase</keyword>
<feature type="compositionally biased region" description="Low complexity" evidence="7">
    <location>
        <begin position="702"/>
        <end position="711"/>
    </location>
</feature>
<feature type="compositionally biased region" description="Low complexity" evidence="7">
    <location>
        <begin position="527"/>
        <end position="538"/>
    </location>
</feature>
<keyword evidence="2 6" id="KW-0547">Nucleotide-binding</keyword>
<feature type="compositionally biased region" description="Basic residues" evidence="7">
    <location>
        <begin position="268"/>
        <end position="284"/>
    </location>
</feature>
<feature type="region of interest" description="Disordered" evidence="7">
    <location>
        <begin position="1143"/>
        <end position="1162"/>
    </location>
</feature>
<feature type="region of interest" description="Disordered" evidence="7">
    <location>
        <begin position="1"/>
        <end position="128"/>
    </location>
</feature>
<dbReference type="InterPro" id="IPR008271">
    <property type="entry name" value="Ser/Thr_kinase_AS"/>
</dbReference>
<dbReference type="InterPro" id="IPR000719">
    <property type="entry name" value="Prot_kinase_dom"/>
</dbReference>
<dbReference type="OrthoDB" id="5337378at2759"/>
<dbReference type="GO" id="GO:0005524">
    <property type="term" value="F:ATP binding"/>
    <property type="evidence" value="ECO:0007669"/>
    <property type="project" value="UniProtKB-UniRule"/>
</dbReference>
<feature type="region of interest" description="Disordered" evidence="7">
    <location>
        <begin position="165"/>
        <end position="623"/>
    </location>
</feature>
<dbReference type="InParanoid" id="A0A1Y2D9C4"/>
<evidence type="ECO:0000256" key="1">
    <source>
        <dbReference type="ARBA" id="ARBA00022679"/>
    </source>
</evidence>
<comment type="caution">
    <text evidence="9">The sequence shown here is derived from an EMBL/GenBank/DDBJ whole genome shotgun (WGS) entry which is preliminary data.</text>
</comment>
<evidence type="ECO:0000259" key="8">
    <source>
        <dbReference type="PROSITE" id="PS50011"/>
    </source>
</evidence>
<feature type="compositionally biased region" description="Low complexity" evidence="7">
    <location>
        <begin position="900"/>
        <end position="912"/>
    </location>
</feature>
<feature type="compositionally biased region" description="Low complexity" evidence="7">
    <location>
        <begin position="782"/>
        <end position="804"/>
    </location>
</feature>
<feature type="compositionally biased region" description="Acidic residues" evidence="7">
    <location>
        <begin position="559"/>
        <end position="572"/>
    </location>
</feature>
<feature type="compositionally biased region" description="Basic residues" evidence="7">
    <location>
        <begin position="11"/>
        <end position="31"/>
    </location>
</feature>
<feature type="compositionally biased region" description="Polar residues" evidence="7">
    <location>
        <begin position="65"/>
        <end position="75"/>
    </location>
</feature>
<evidence type="ECO:0000256" key="2">
    <source>
        <dbReference type="ARBA" id="ARBA00022741"/>
    </source>
</evidence>
<dbReference type="STRING" id="106004.A0A1Y2D9C4"/>
<accession>A0A1Y2D9C4</accession>
<feature type="compositionally biased region" description="Polar residues" evidence="7">
    <location>
        <begin position="409"/>
        <end position="418"/>
    </location>
</feature>
<protein>
    <recommendedName>
        <fullName evidence="8">Protein kinase domain-containing protein</fullName>
    </recommendedName>
</protein>
<reference evidence="9 10" key="1">
    <citation type="submission" date="2016-07" db="EMBL/GenBank/DDBJ databases">
        <title>Pervasive Adenine N6-methylation of Active Genes in Fungi.</title>
        <authorList>
            <consortium name="DOE Joint Genome Institute"/>
            <person name="Mondo S.J."/>
            <person name="Dannebaum R.O."/>
            <person name="Kuo R.C."/>
            <person name="Labutti K."/>
            <person name="Haridas S."/>
            <person name="Kuo A."/>
            <person name="Salamov A."/>
            <person name="Ahrendt S.R."/>
            <person name="Lipzen A."/>
            <person name="Sullivan W."/>
            <person name="Andreopoulos W.B."/>
            <person name="Clum A."/>
            <person name="Lindquist E."/>
            <person name="Daum C."/>
            <person name="Ramamoorthy G.K."/>
            <person name="Gryganskyi A."/>
            <person name="Culley D."/>
            <person name="Magnuson J.K."/>
            <person name="James T.Y."/>
            <person name="O'Malley M.A."/>
            <person name="Stajich J.E."/>
            <person name="Spatafora J.W."/>
            <person name="Visel A."/>
            <person name="Grigoriev I.V."/>
        </authorList>
    </citation>
    <scope>NUCLEOTIDE SEQUENCE [LARGE SCALE GENOMIC DNA]</scope>
    <source>
        <strain evidence="9 10">62-1032</strain>
    </source>
</reference>
<feature type="domain" description="Protein kinase" evidence="8">
    <location>
        <begin position="1186"/>
        <end position="1487"/>
    </location>
</feature>
<feature type="region of interest" description="Disordered" evidence="7">
    <location>
        <begin position="702"/>
        <end position="813"/>
    </location>
</feature>
<dbReference type="GO" id="GO:0110031">
    <property type="term" value="P:negative regulation of G2/MI transition of meiotic cell cycle"/>
    <property type="evidence" value="ECO:0007669"/>
    <property type="project" value="TreeGrafter"/>
</dbReference>
<evidence type="ECO:0000313" key="9">
    <source>
        <dbReference type="EMBL" id="ORY55726.1"/>
    </source>
</evidence>
<sequence length="1546" mass="163553">MDALSPPAPRSPRRSPSRSPHKHTLRPRRSFPRPPFSPKPSVLNALTEKPSNDRLRSPLKLADASTASHKPSPSSHAMAPATSSSTGRGRGRGGGAMLFPASPAVAPSLEPDASTCPAPPPREPTAGLKKFATSLSGAFAAGKGKGTRNDKQGFDLSDWNHDLAAIASHPSSSTAPSPTDEPLPLPRSRPARIATTGYTRPTTRSSDEIVTPTTSVSPGLRSLPRGFELSHALEPPVETRRRKSDEMEDEERDSFQQHQAVAPAVRRESHHGRSHSLAHAHTLRSSRTLSHHASQTDSPRHSINAGLSPRASTSHSPYSIPAPSPNSRAAHGVTFTNPFGADDSFTSPSSSHLNAPPPSKKISVEGLGSGKQRDEDSLMSDSVFGGGGTPIASSPVAAGKKAGGVSRAKSLSRTSVPSFNIVPIPSSNSHPGWIGEGFDTAPPLGTNRFNSGLASPNDPGPVKARSRTASSVTNLDTLSESGPAPDYFSVPGREGARTPDAVNENLSTMTPPRRRSEFSLFGSSVASTSNGLLGTSSSRKSLNGAEGRRSSTSMPDMTMVDDGDITPDEDEALGSNAPRRRRSLNPPTNARRVANIPHLPPLDHSPVASTSANPDNGIPFPSRRAASLDSLFLASIQSGEVPSPFGRAGTVTTPNGHQQPVHASVHHLRDVPTAGGRKRNANGALLVGAGAATGSKLGAVSPIVAPSSPAPWQARQSRTELEEEEDEEDESMEDDSGGWDGSLSPPPPALTDGTTSASSSLSTSLSSHAEGDHVFVAGVDQGGPTTSTSSRSISASSSTGAPGTEPASFFTPQNYKHVKPLQAAFMSTGLVSKRSRPRSSSVNSGPPPFNLHQHLLQSHLDERASTSSTDPTAPSSLPDNPLPHSLLPRSASIMPDTPVKKSAFSGSTSSKSLNLPGVTVDTVDVNASSDDSTSGSPGPLPLQSKKSLSPLGGGRSSSCSSSCSSSTMGSATKVTDGVVTVSPQDSPLGSVTEDRQTGDVSPTVHASRGSTRASTGRPARVRPTMFRRRSSGQLSTEGSFLGVHPGRSGSSSGSSAGTMMVDGEPMTPTRSSGGRWWDGAPQLLDTPSEEPQPITPATPAFPPQFPLALAATSQSTVFLQPLATPHGRQSFPFSDLERRSYVQTGSSSHPPLPGGRPQFKVRHSGSTVHSLRQREMQEPSWFETNFTVLRSLGNGAFSDAFEVADRSRDGAVYAVKRTKNPFGGPKDRLRRLEEVDILRLFSSEEDNSPHLISLVHAWEQSGHLFIQTELCANGNLEFFLDEHGREHEFLDETRVWKILNEVAAGVAHLHSHNVIHLDLKPANVFVTERGHLKIGDFGLATRWPRADPISIVRGAAVQSPGVAWNGSAENVWRTAEGERRVRAKSNGDAPEDLEREGDREYIAPEILGGRYGKEADVFSLGLIILEAAVNVVLPDNGPSWHKLRSNDFSDVDLSRLSEPLISLLTSMLDKSPDRRISSLQIQRNPVIATLHAMLLESLKLAREGSSTPALRGATIPEGDPFLQEVFNVCFAPSSSVSQDVDMDLDA</sequence>
<comment type="similarity">
    <text evidence="5">Belongs to the protein kinase superfamily. Ser/Thr protein kinase family. GCN2 subfamily.</text>
</comment>
<keyword evidence="10" id="KW-1185">Reference proteome</keyword>
<feature type="binding site" evidence="6">
    <location>
        <position position="1216"/>
    </location>
    <ligand>
        <name>ATP</name>
        <dbReference type="ChEBI" id="CHEBI:30616"/>
    </ligand>
</feature>
<dbReference type="PANTHER" id="PTHR11042">
    <property type="entry name" value="EUKARYOTIC TRANSLATION INITIATION FACTOR 2-ALPHA KINASE EIF2-ALPHA KINASE -RELATED"/>
    <property type="match status" value="1"/>
</dbReference>
<dbReference type="PROSITE" id="PS00107">
    <property type="entry name" value="PROTEIN_KINASE_ATP"/>
    <property type="match status" value="1"/>
</dbReference>
<dbReference type="EMBL" id="MCGR01000089">
    <property type="protein sequence ID" value="ORY55726.1"/>
    <property type="molecule type" value="Genomic_DNA"/>
</dbReference>
<keyword evidence="4 6" id="KW-0067">ATP-binding</keyword>
<feature type="compositionally biased region" description="Low complexity" evidence="7">
    <location>
        <begin position="165"/>
        <end position="178"/>
    </location>
</feature>
<dbReference type="Proteomes" id="UP000193467">
    <property type="component" value="Unassembled WGS sequence"/>
</dbReference>
<feature type="compositionally biased region" description="Low complexity" evidence="7">
    <location>
        <begin position="928"/>
        <end position="966"/>
    </location>
</feature>
<evidence type="ECO:0000256" key="4">
    <source>
        <dbReference type="ARBA" id="ARBA00022840"/>
    </source>
</evidence>
<feature type="compositionally biased region" description="Acidic residues" evidence="7">
    <location>
        <begin position="721"/>
        <end position="737"/>
    </location>
</feature>
<dbReference type="Gene3D" id="3.30.200.20">
    <property type="entry name" value="Phosphorylase Kinase, domain 1"/>
    <property type="match status" value="1"/>
</dbReference>
<dbReference type="InterPro" id="IPR017441">
    <property type="entry name" value="Protein_kinase_ATP_BS"/>
</dbReference>
<feature type="region of interest" description="Disordered" evidence="7">
    <location>
        <begin position="828"/>
        <end position="1075"/>
    </location>
</feature>
<organism evidence="9 10">
    <name type="scientific">Leucosporidium creatinivorum</name>
    <dbReference type="NCBI Taxonomy" id="106004"/>
    <lineage>
        <taxon>Eukaryota</taxon>
        <taxon>Fungi</taxon>
        <taxon>Dikarya</taxon>
        <taxon>Basidiomycota</taxon>
        <taxon>Pucciniomycotina</taxon>
        <taxon>Microbotryomycetes</taxon>
        <taxon>Leucosporidiales</taxon>
        <taxon>Leucosporidium</taxon>
    </lineage>
</organism>
<feature type="compositionally biased region" description="Low complexity" evidence="7">
    <location>
        <begin position="865"/>
        <end position="879"/>
    </location>
</feature>
<dbReference type="SMART" id="SM00220">
    <property type="entry name" value="S_TKc"/>
    <property type="match status" value="1"/>
</dbReference>
<dbReference type="GO" id="GO:0005634">
    <property type="term" value="C:nucleus"/>
    <property type="evidence" value="ECO:0007669"/>
    <property type="project" value="TreeGrafter"/>
</dbReference>
<dbReference type="PROSITE" id="PS50011">
    <property type="entry name" value="PROTEIN_KINASE_DOM"/>
    <property type="match status" value="1"/>
</dbReference>
<evidence type="ECO:0000256" key="6">
    <source>
        <dbReference type="PROSITE-ProRule" id="PRU10141"/>
    </source>
</evidence>
<name>A0A1Y2D9C4_9BASI</name>
<dbReference type="PROSITE" id="PS00108">
    <property type="entry name" value="PROTEIN_KINASE_ST"/>
    <property type="match status" value="1"/>
</dbReference>
<dbReference type="PANTHER" id="PTHR11042:SF190">
    <property type="entry name" value="MITOSIS INHIBITOR PROTEIN KINASE MIK1"/>
    <property type="match status" value="1"/>
</dbReference>
<feature type="compositionally biased region" description="Low complexity" evidence="7">
    <location>
        <begin position="1046"/>
        <end position="1057"/>
    </location>
</feature>
<keyword evidence="1" id="KW-0808">Transferase</keyword>
<dbReference type="GO" id="GO:0004713">
    <property type="term" value="F:protein tyrosine kinase activity"/>
    <property type="evidence" value="ECO:0007669"/>
    <property type="project" value="TreeGrafter"/>
</dbReference>
<dbReference type="GO" id="GO:0005737">
    <property type="term" value="C:cytoplasm"/>
    <property type="evidence" value="ECO:0007669"/>
    <property type="project" value="TreeGrafter"/>
</dbReference>
<gene>
    <name evidence="9" type="ORF">BCR35DRAFT_284295</name>
</gene>
<evidence type="ECO:0000256" key="5">
    <source>
        <dbReference type="ARBA" id="ARBA00037982"/>
    </source>
</evidence>
<dbReference type="InterPro" id="IPR050339">
    <property type="entry name" value="CC_SR_Kinase"/>
</dbReference>
<feature type="compositionally biased region" description="Low complexity" evidence="7">
    <location>
        <begin position="754"/>
        <end position="767"/>
    </location>
</feature>
<dbReference type="InterPro" id="IPR011009">
    <property type="entry name" value="Kinase-like_dom_sf"/>
</dbReference>
<dbReference type="Pfam" id="PF00069">
    <property type="entry name" value="Pkinase"/>
    <property type="match status" value="2"/>
</dbReference>
<dbReference type="SUPFAM" id="SSF56112">
    <property type="entry name" value="Protein kinase-like (PK-like)"/>
    <property type="match status" value="1"/>
</dbReference>
<feature type="compositionally biased region" description="Pro residues" evidence="7">
    <location>
        <begin position="1"/>
        <end position="10"/>
    </location>
</feature>
<feature type="compositionally biased region" description="Polar residues" evidence="7">
    <location>
        <begin position="344"/>
        <end position="353"/>
    </location>
</feature>